<dbReference type="Pfam" id="PF01569">
    <property type="entry name" value="PAP2"/>
    <property type="match status" value="1"/>
</dbReference>
<dbReference type="Pfam" id="PF00395">
    <property type="entry name" value="SLH"/>
    <property type="match status" value="3"/>
</dbReference>
<feature type="region of interest" description="Disordered" evidence="2">
    <location>
        <begin position="528"/>
        <end position="548"/>
    </location>
</feature>
<dbReference type="PROSITE" id="PS51272">
    <property type="entry name" value="SLH"/>
    <property type="match status" value="3"/>
</dbReference>
<dbReference type="InterPro" id="IPR013425">
    <property type="entry name" value="Autotrns_rpt"/>
</dbReference>
<keyword evidence="5" id="KW-1185">Reference proteome</keyword>
<dbReference type="GO" id="GO:0003993">
    <property type="term" value="F:acid phosphatase activity"/>
    <property type="evidence" value="ECO:0007669"/>
    <property type="project" value="InterPro"/>
</dbReference>
<evidence type="ECO:0000256" key="2">
    <source>
        <dbReference type="SAM" id="MobiDB-lite"/>
    </source>
</evidence>
<evidence type="ECO:0000313" key="5">
    <source>
        <dbReference type="Proteomes" id="UP000249522"/>
    </source>
</evidence>
<organism evidence="4 5">
    <name type="scientific">Paenibacillus sambharensis</name>
    <dbReference type="NCBI Taxonomy" id="1803190"/>
    <lineage>
        <taxon>Bacteria</taxon>
        <taxon>Bacillati</taxon>
        <taxon>Bacillota</taxon>
        <taxon>Bacilli</taxon>
        <taxon>Bacillales</taxon>
        <taxon>Paenibacillaceae</taxon>
        <taxon>Paenibacillus</taxon>
    </lineage>
</organism>
<dbReference type="PANTHER" id="PTHR43308:SF5">
    <property type="entry name" value="S-LAYER PROTEIN _ PEPTIDOGLYCAN ENDO-BETA-N-ACETYLGLUCOSAMINIDASE"/>
    <property type="match status" value="1"/>
</dbReference>
<dbReference type="InterPro" id="IPR000326">
    <property type="entry name" value="PAP2/HPO"/>
</dbReference>
<sequence>NGTKLNSEVLDYNIQYVVDLSKTRTAEDEERAYYDDRRNQTYGATEGLGALADVYRSLSGTATTITDIPADATSVKYSDNNPNGNKGGDSNSELGKMVDLIGKVRGNYASTSQAKNYYQYMRPWRWAGEEIITPTLYPVRSMTPESDGGFPSGHTNASYLASLALAYAVPERFQEMMTRASEMGNSRIVAGMHSPLDVIGGRVMATALAAAALNDPENAELKQAAYEQAHNVLLKQTGSAEDRFSDYEKNKAQYMERLTYGFEQINPTNKPMVVPKGAEVLIETRLPYLNGEQRRAVLATTGLPSGYPVLDDPEGWGRLNLFAAAAGYGAFNSDVVVTMDADQGGFHALDRWRNDISGTGKLTKEGTGTLVLQGSNTYAGGTVVNGGKLQGESAAAFGTGDVAVGAGTLVEEVDGKIGIGGNYTQAAEGTLELNVGSAADVLEVKGAVQAGGKLLVNFTDSYVPASGSVITLITHGKDQRTGQFASVETTGLPGDYKVQVNYLADRIQLAVNPSTTTPSAPVYVPPMTGSTPADTNKPAGDAIPATGSQQKQSISAAAKVDANGRAVAELQAAHLSDLLDKVNALTGANLVAEIKVEAASGANAAVLSLTKEAFGMLADSKAAEVLITTPFGSMTLSKAVLNNLKNQSGETIRIEIAAANTSAFSGEARSLIGTRPALEFTIQSGDSAVTSFGGSTIKLGIPYQLAQGEDASALVISHIDSNGTVHLLPKSGYSQRDGQMNVVTDHLSTYAVSYNKTSFSDTAAHWASSHITHLAARGIVSGSGSGKFSPNANITRAEFAKMLAGLVSADVSKYSSSDFTDVKAGDWFMPYVAWAAENGIVKGANKQFRPTDRISREEMSVMLIRLAELTGYKLPAVAGAANFADQSLISPWAADAVSDLYEAGIISGKGNKKFDPQGGATRAEAAKMLTILLQGMTE</sequence>
<dbReference type="CDD" id="cd03397">
    <property type="entry name" value="PAP2_acid_phosphatase"/>
    <property type="match status" value="1"/>
</dbReference>
<dbReference type="OrthoDB" id="9780507at2"/>
<evidence type="ECO:0000256" key="1">
    <source>
        <dbReference type="ARBA" id="ARBA00022729"/>
    </source>
</evidence>
<dbReference type="NCBIfam" id="TIGR02601">
    <property type="entry name" value="autotrns_rpt"/>
    <property type="match status" value="1"/>
</dbReference>
<dbReference type="RefSeq" id="WP_111148589.1">
    <property type="nucleotide sequence ID" value="NZ_QKRB01000054.1"/>
</dbReference>
<dbReference type="SMART" id="SM00014">
    <property type="entry name" value="acidPPc"/>
    <property type="match status" value="1"/>
</dbReference>
<name>A0A2W1L4D9_9BACL</name>
<feature type="domain" description="SLH" evidence="3">
    <location>
        <begin position="818"/>
        <end position="877"/>
    </location>
</feature>
<dbReference type="InterPro" id="IPR036938">
    <property type="entry name" value="PAP2/HPO_sf"/>
</dbReference>
<dbReference type="PANTHER" id="PTHR43308">
    <property type="entry name" value="OUTER MEMBRANE PROTEIN ALPHA-RELATED"/>
    <property type="match status" value="1"/>
</dbReference>
<dbReference type="SUPFAM" id="SSF51126">
    <property type="entry name" value="Pectin lyase-like"/>
    <property type="match status" value="1"/>
</dbReference>
<dbReference type="Pfam" id="PF12951">
    <property type="entry name" value="PATR"/>
    <property type="match status" value="1"/>
</dbReference>
<reference evidence="4 5" key="1">
    <citation type="submission" date="2018-06" db="EMBL/GenBank/DDBJ databases">
        <title>Paenibacillus imtechensis sp. nov.</title>
        <authorList>
            <person name="Pinnaka A.K."/>
            <person name="Singh H."/>
            <person name="Kaur M."/>
        </authorList>
    </citation>
    <scope>NUCLEOTIDE SEQUENCE [LARGE SCALE GENOMIC DNA]</scope>
    <source>
        <strain evidence="4 5">SMB1</strain>
    </source>
</reference>
<gene>
    <name evidence="4" type="ORF">DNH61_20000</name>
</gene>
<evidence type="ECO:0000313" key="4">
    <source>
        <dbReference type="EMBL" id="PZD94226.1"/>
    </source>
</evidence>
<proteinExistence type="predicted"/>
<dbReference type="Gene3D" id="1.20.144.10">
    <property type="entry name" value="Phosphatidic acid phosphatase type 2/haloperoxidase"/>
    <property type="match status" value="1"/>
</dbReference>
<feature type="compositionally biased region" description="Polar residues" evidence="2">
    <location>
        <begin position="75"/>
        <end position="92"/>
    </location>
</feature>
<feature type="domain" description="SLH" evidence="3">
    <location>
        <begin position="880"/>
        <end position="938"/>
    </location>
</feature>
<dbReference type="Proteomes" id="UP000249522">
    <property type="component" value="Unassembled WGS sequence"/>
</dbReference>
<dbReference type="InterPro" id="IPR011050">
    <property type="entry name" value="Pectin_lyase_fold/virulence"/>
</dbReference>
<comment type="caution">
    <text evidence="4">The sequence shown here is derived from an EMBL/GenBank/DDBJ whole genome shotgun (WGS) entry which is preliminary data.</text>
</comment>
<keyword evidence="1" id="KW-0732">Signal</keyword>
<dbReference type="GO" id="GO:0030288">
    <property type="term" value="C:outer membrane-bounded periplasmic space"/>
    <property type="evidence" value="ECO:0007669"/>
    <property type="project" value="InterPro"/>
</dbReference>
<dbReference type="EMBL" id="QKRB01000054">
    <property type="protein sequence ID" value="PZD94226.1"/>
    <property type="molecule type" value="Genomic_DNA"/>
</dbReference>
<evidence type="ECO:0000259" key="3">
    <source>
        <dbReference type="PROSITE" id="PS51272"/>
    </source>
</evidence>
<dbReference type="InterPro" id="IPR001119">
    <property type="entry name" value="SLH_dom"/>
</dbReference>
<protein>
    <submittedName>
        <fullName evidence="4">Phosphoesterase</fullName>
    </submittedName>
</protein>
<feature type="domain" description="SLH" evidence="3">
    <location>
        <begin position="754"/>
        <end position="817"/>
    </location>
</feature>
<feature type="region of interest" description="Disordered" evidence="2">
    <location>
        <begin position="73"/>
        <end position="92"/>
    </location>
</feature>
<dbReference type="InterPro" id="IPR051465">
    <property type="entry name" value="Cell_Envelope_Struct_Comp"/>
</dbReference>
<feature type="non-terminal residue" evidence="4">
    <location>
        <position position="1"/>
    </location>
</feature>
<dbReference type="AlphaFoldDB" id="A0A2W1L4D9"/>
<dbReference type="SUPFAM" id="SSF48317">
    <property type="entry name" value="Acid phosphatase/Vanadium-dependent haloperoxidase"/>
    <property type="match status" value="1"/>
</dbReference>
<accession>A0A2W1L4D9</accession>
<dbReference type="InterPro" id="IPR001011">
    <property type="entry name" value="Acid_Pase_classA_bac"/>
</dbReference>